<sequence>MPPRGFNAAFEPDGHCFLPQIPCSPPDLSAKDRPQLLAMELALAQLADGGNTDDNVCRLAEASRAPVVNGKPAQCSIAPLRPSALVATSPLPGSVRRSLPSRLRPPSGPRPPSSSTARAMPAVRRPSTHMRTACRTLRAPEGETCSGFLHAGEFSFVAQRQSSSFPPATHTVLCT</sequence>
<protein>
    <submittedName>
        <fullName evidence="2">Uncharacterized protein</fullName>
    </submittedName>
</protein>
<gene>
    <name evidence="2" type="ORF">FOMPIDRAFT_1050573</name>
</gene>
<dbReference type="Proteomes" id="UP000015241">
    <property type="component" value="Unassembled WGS sequence"/>
</dbReference>
<dbReference type="EMBL" id="KE504156">
    <property type="protein sequence ID" value="EPS99540.1"/>
    <property type="molecule type" value="Genomic_DNA"/>
</dbReference>
<organism evidence="2 3">
    <name type="scientific">Fomitopsis schrenkii</name>
    <name type="common">Brown rot fungus</name>
    <dbReference type="NCBI Taxonomy" id="2126942"/>
    <lineage>
        <taxon>Eukaryota</taxon>
        <taxon>Fungi</taxon>
        <taxon>Dikarya</taxon>
        <taxon>Basidiomycota</taxon>
        <taxon>Agaricomycotina</taxon>
        <taxon>Agaricomycetes</taxon>
        <taxon>Polyporales</taxon>
        <taxon>Fomitopsis</taxon>
    </lineage>
</organism>
<dbReference type="InParanoid" id="S8FDB9"/>
<accession>S8FDB9</accession>
<feature type="region of interest" description="Disordered" evidence="1">
    <location>
        <begin position="88"/>
        <end position="130"/>
    </location>
</feature>
<proteinExistence type="predicted"/>
<evidence type="ECO:0000256" key="1">
    <source>
        <dbReference type="SAM" id="MobiDB-lite"/>
    </source>
</evidence>
<dbReference type="AlphaFoldDB" id="S8FDB9"/>
<evidence type="ECO:0000313" key="2">
    <source>
        <dbReference type="EMBL" id="EPS99540.1"/>
    </source>
</evidence>
<reference evidence="2 3" key="1">
    <citation type="journal article" date="2012" name="Science">
        <title>The Paleozoic origin of enzymatic lignin decomposition reconstructed from 31 fungal genomes.</title>
        <authorList>
            <person name="Floudas D."/>
            <person name="Binder M."/>
            <person name="Riley R."/>
            <person name="Barry K."/>
            <person name="Blanchette R.A."/>
            <person name="Henrissat B."/>
            <person name="Martinez A.T."/>
            <person name="Otillar R."/>
            <person name="Spatafora J.W."/>
            <person name="Yadav J.S."/>
            <person name="Aerts A."/>
            <person name="Benoit I."/>
            <person name="Boyd A."/>
            <person name="Carlson A."/>
            <person name="Copeland A."/>
            <person name="Coutinho P.M."/>
            <person name="de Vries R.P."/>
            <person name="Ferreira P."/>
            <person name="Findley K."/>
            <person name="Foster B."/>
            <person name="Gaskell J."/>
            <person name="Glotzer D."/>
            <person name="Gorecki P."/>
            <person name="Heitman J."/>
            <person name="Hesse C."/>
            <person name="Hori C."/>
            <person name="Igarashi K."/>
            <person name="Jurgens J.A."/>
            <person name="Kallen N."/>
            <person name="Kersten P."/>
            <person name="Kohler A."/>
            <person name="Kuees U."/>
            <person name="Kumar T.K.A."/>
            <person name="Kuo A."/>
            <person name="LaButti K."/>
            <person name="Larrondo L.F."/>
            <person name="Lindquist E."/>
            <person name="Ling A."/>
            <person name="Lombard V."/>
            <person name="Lucas S."/>
            <person name="Lundell T."/>
            <person name="Martin R."/>
            <person name="McLaughlin D.J."/>
            <person name="Morgenstern I."/>
            <person name="Morin E."/>
            <person name="Murat C."/>
            <person name="Nagy L.G."/>
            <person name="Nolan M."/>
            <person name="Ohm R.A."/>
            <person name="Patyshakuliyeva A."/>
            <person name="Rokas A."/>
            <person name="Ruiz-Duenas F.J."/>
            <person name="Sabat G."/>
            <person name="Salamov A."/>
            <person name="Samejima M."/>
            <person name="Schmutz J."/>
            <person name="Slot J.C."/>
            <person name="St John F."/>
            <person name="Stenlid J."/>
            <person name="Sun H."/>
            <person name="Sun S."/>
            <person name="Syed K."/>
            <person name="Tsang A."/>
            <person name="Wiebenga A."/>
            <person name="Young D."/>
            <person name="Pisabarro A."/>
            <person name="Eastwood D.C."/>
            <person name="Martin F."/>
            <person name="Cullen D."/>
            <person name="Grigoriev I.V."/>
            <person name="Hibbett D.S."/>
        </authorList>
    </citation>
    <scope>NUCLEOTIDE SEQUENCE</scope>
    <source>
        <strain evidence="3">FP-58527</strain>
    </source>
</reference>
<name>S8FDB9_FOMSC</name>
<evidence type="ECO:0000313" key="3">
    <source>
        <dbReference type="Proteomes" id="UP000015241"/>
    </source>
</evidence>
<feature type="compositionally biased region" description="Low complexity" evidence="1">
    <location>
        <begin position="89"/>
        <end position="105"/>
    </location>
</feature>
<dbReference type="HOGENOM" id="CLU_1532584_0_0_1"/>
<keyword evidence="3" id="KW-1185">Reference proteome</keyword>